<dbReference type="EMBL" id="CAXIEN010000374">
    <property type="protein sequence ID" value="CAL1295578.1"/>
    <property type="molecule type" value="Genomic_DNA"/>
</dbReference>
<dbReference type="Gene3D" id="1.25.40.420">
    <property type="match status" value="1"/>
</dbReference>
<accession>A0AAV2BJP2</accession>
<dbReference type="InterPro" id="IPR011333">
    <property type="entry name" value="SKP1/BTB/POZ_sf"/>
</dbReference>
<dbReference type="SMART" id="SM00061">
    <property type="entry name" value="MATH"/>
    <property type="match status" value="1"/>
</dbReference>
<dbReference type="Proteomes" id="UP001497382">
    <property type="component" value="Unassembled WGS sequence"/>
</dbReference>
<keyword evidence="6" id="KW-1185">Reference proteome</keyword>
<evidence type="ECO:0000313" key="5">
    <source>
        <dbReference type="EMBL" id="CAL1295578.1"/>
    </source>
</evidence>
<evidence type="ECO:0000256" key="1">
    <source>
        <dbReference type="SAM" id="MobiDB-lite"/>
    </source>
</evidence>
<gene>
    <name evidence="5" type="ORF">LARSCL_LOCUS19343</name>
</gene>
<dbReference type="Gene3D" id="3.30.710.10">
    <property type="entry name" value="Potassium Channel Kv1.1, Chain A"/>
    <property type="match status" value="1"/>
</dbReference>
<feature type="domain" description="BTB" evidence="3">
    <location>
        <begin position="345"/>
        <end position="409"/>
    </location>
</feature>
<dbReference type="CDD" id="cd18186">
    <property type="entry name" value="BTB_POZ_ZBTB_KLHL-like"/>
    <property type="match status" value="1"/>
</dbReference>
<dbReference type="CDD" id="cd00121">
    <property type="entry name" value="MATH"/>
    <property type="match status" value="1"/>
</dbReference>
<dbReference type="PROSITE" id="PS50097">
    <property type="entry name" value="BTB"/>
    <property type="match status" value="1"/>
</dbReference>
<dbReference type="Gene3D" id="2.60.210.10">
    <property type="entry name" value="Apoptosis, Tumor Necrosis Factor Receptor Associated Protein 2, Chain A"/>
    <property type="match status" value="1"/>
</dbReference>
<dbReference type="InterPro" id="IPR002083">
    <property type="entry name" value="MATH/TRAF_dom"/>
</dbReference>
<feature type="compositionally biased region" description="Basic and acidic residues" evidence="1">
    <location>
        <begin position="691"/>
        <end position="705"/>
    </location>
</feature>
<keyword evidence="2" id="KW-1133">Transmembrane helix</keyword>
<dbReference type="Pfam" id="PF22486">
    <property type="entry name" value="MATH_2"/>
    <property type="match status" value="1"/>
</dbReference>
<evidence type="ECO:0000259" key="3">
    <source>
        <dbReference type="PROSITE" id="PS50097"/>
    </source>
</evidence>
<feature type="domain" description="MATH" evidence="4">
    <location>
        <begin position="7"/>
        <end position="137"/>
    </location>
</feature>
<organism evidence="5 6">
    <name type="scientific">Larinioides sclopetarius</name>
    <dbReference type="NCBI Taxonomy" id="280406"/>
    <lineage>
        <taxon>Eukaryota</taxon>
        <taxon>Metazoa</taxon>
        <taxon>Ecdysozoa</taxon>
        <taxon>Arthropoda</taxon>
        <taxon>Chelicerata</taxon>
        <taxon>Arachnida</taxon>
        <taxon>Araneae</taxon>
        <taxon>Araneomorphae</taxon>
        <taxon>Entelegynae</taxon>
        <taxon>Araneoidea</taxon>
        <taxon>Araneidae</taxon>
        <taxon>Larinioides</taxon>
    </lineage>
</organism>
<sequence length="1156" mass="132769">MTDGRTECTFLWRIENYSYCWHKNGEGLVSPEFTADGLDDTVWTLHLYPRGGRPETEGYVSLFLYPYQVDDGPVDFSLKYEMSILAADGLSPRFETEYTFTKGNGFGWLKFIQRKEILLHRKADLVHQDSLTVRCKMWRGEGDVRAVTEITARTRIGIEDISFLHIIENFNKLKANEKKTIQIRFPSKKDGALKCSLHLTEDSSEGIIVVEIAPSDENQILSKCNIFLMDRSGKKIECGDSDNRLDDTRKDIGNLPLSITRQEILKKENDYLPENNLSLSCECVLSTGVKYAKIERTLCKDLSKVCYQISSDVLTTGIYETADRFSAYPRAMDDLKSIYKNQLLTDVKLKTNTKTFPAHKVLLCARSPVFSTMLSSDMREKNSNIILIDDLEDDTVQQLLMFLYTDELEDLCWDSAMKLYYAGDKYQIERLKVICSSFLVDNLGISSACELLILADTHSDCGLKEAVEDFILNNEEQVFGSEEWEKLTKINPELALQTMLLKYKFQMMNEENKLKQRPFHHKINEEKTEVNELIRRPFHHNIDKEKLCKDVSPPKTERSLSEKKIDTEVNELIGRPFHYNIDIEKHYKAMYPQKPKRFFKGKKIDTEVNELIQRPFHYNIDIEKTEVNELIQRPFHHNINKEKHYKAMYPQKPKRFFKGKKIDTEVNELIQRPLHHNIDEEKLSKDVSPPKTERSLGEKKIDLCKDVSPPKTERSLSAKKIDLCKDVPPPKTERSLSEKKIDLCKDVSPPKTERSLSEKKIDLCKYVSPPKTERSLSEKKIDLCKDVSPPKTERSLSEKKIDLCKDVSPPKTERSLSEKKIDLCKDVCPSKTERSLSEKKIDLCKDVSPPKTERSLSEKKIDLCKDVSPPKTERSLSEKKIDLCKDLCPPKTERSLSEKKIDLCKDVSPPKTERSLSEKKIDLCKDVSPPKTVGSLSEKKIDLCNDVSPQETVGSLSEKKIDENMEFVFSSPEKFPPDHSAAMSKKSNLPSSADSMQDTPGNPSENRSERREQNQMNNFQDSEDSVQIKRDNFVDNNFPYSQYQEKSEISSIFKFKQHLSPVVSRLEYLNDAARKIKPNQYAMQRPGTKPSANTSSSRLSFPKMSMLASSACFASFFLVVFLLLLYIGQNNFPNSTKFRKILSGIYTMLLGILNTV</sequence>
<dbReference type="GO" id="GO:0030163">
    <property type="term" value="P:protein catabolic process"/>
    <property type="evidence" value="ECO:0007669"/>
    <property type="project" value="UniProtKB-ARBA"/>
</dbReference>
<keyword evidence="2" id="KW-0812">Transmembrane</keyword>
<feature type="region of interest" description="Disordered" evidence="1">
    <location>
        <begin position="677"/>
        <end position="711"/>
    </location>
</feature>
<reference evidence="5 6" key="1">
    <citation type="submission" date="2024-04" db="EMBL/GenBank/DDBJ databases">
        <authorList>
            <person name="Rising A."/>
            <person name="Reimegard J."/>
            <person name="Sonavane S."/>
            <person name="Akerstrom W."/>
            <person name="Nylinder S."/>
            <person name="Hedman E."/>
            <person name="Kallberg Y."/>
        </authorList>
    </citation>
    <scope>NUCLEOTIDE SEQUENCE [LARGE SCALE GENOMIC DNA]</scope>
</reference>
<dbReference type="Pfam" id="PF00651">
    <property type="entry name" value="BTB"/>
    <property type="match status" value="1"/>
</dbReference>
<keyword evidence="2" id="KW-0472">Membrane</keyword>
<evidence type="ECO:0000256" key="2">
    <source>
        <dbReference type="SAM" id="Phobius"/>
    </source>
</evidence>
<dbReference type="PANTHER" id="PTHR24413">
    <property type="entry name" value="SPECKLE-TYPE POZ PROTEIN"/>
    <property type="match status" value="1"/>
</dbReference>
<dbReference type="InterPro" id="IPR000210">
    <property type="entry name" value="BTB/POZ_dom"/>
</dbReference>
<feature type="transmembrane region" description="Helical" evidence="2">
    <location>
        <begin position="1104"/>
        <end position="1126"/>
    </location>
</feature>
<dbReference type="SMART" id="SM00225">
    <property type="entry name" value="BTB"/>
    <property type="match status" value="1"/>
</dbReference>
<dbReference type="SUPFAM" id="SSF49599">
    <property type="entry name" value="TRAF domain-like"/>
    <property type="match status" value="1"/>
</dbReference>
<feature type="compositionally biased region" description="Polar residues" evidence="1">
    <location>
        <begin position="985"/>
        <end position="1005"/>
    </location>
</feature>
<evidence type="ECO:0000259" key="4">
    <source>
        <dbReference type="PROSITE" id="PS50144"/>
    </source>
</evidence>
<evidence type="ECO:0000313" key="6">
    <source>
        <dbReference type="Proteomes" id="UP001497382"/>
    </source>
</evidence>
<proteinExistence type="predicted"/>
<comment type="caution">
    <text evidence="5">The sequence shown here is derived from an EMBL/GenBank/DDBJ whole genome shotgun (WGS) entry which is preliminary data.</text>
</comment>
<name>A0AAV2BJP2_9ARAC</name>
<dbReference type="InterPro" id="IPR008974">
    <property type="entry name" value="TRAF-like"/>
</dbReference>
<protein>
    <recommendedName>
        <fullName evidence="7">Speckle-type POZ protein</fullName>
    </recommendedName>
</protein>
<dbReference type="SUPFAM" id="SSF54695">
    <property type="entry name" value="POZ domain"/>
    <property type="match status" value="1"/>
</dbReference>
<dbReference type="AlphaFoldDB" id="A0AAV2BJP2"/>
<evidence type="ECO:0008006" key="7">
    <source>
        <dbReference type="Google" id="ProtNLM"/>
    </source>
</evidence>
<dbReference type="PROSITE" id="PS50144">
    <property type="entry name" value="MATH"/>
    <property type="match status" value="1"/>
</dbReference>
<feature type="region of interest" description="Disordered" evidence="1">
    <location>
        <begin position="970"/>
        <end position="1026"/>
    </location>
</feature>